<dbReference type="EMBL" id="MT144051">
    <property type="protein sequence ID" value="QJA47636.1"/>
    <property type="molecule type" value="Genomic_DNA"/>
</dbReference>
<evidence type="ECO:0000313" key="1">
    <source>
        <dbReference type="EMBL" id="QJA47636.1"/>
    </source>
</evidence>
<gene>
    <name evidence="3" type="ORF">MM415A00250_0013</name>
    <name evidence="2" type="ORF">MM415B00805_0017</name>
    <name evidence="1" type="ORF">TM448A00708_0009</name>
    <name evidence="4" type="ORF">TM448B00745_0012</name>
</gene>
<proteinExistence type="predicted"/>
<evidence type="ECO:0000313" key="3">
    <source>
        <dbReference type="EMBL" id="QJA83835.1"/>
    </source>
</evidence>
<name>A0A6H1ZI89_9ZZZZ</name>
<organism evidence="1">
    <name type="scientific">viral metagenome</name>
    <dbReference type="NCBI Taxonomy" id="1070528"/>
    <lineage>
        <taxon>unclassified sequences</taxon>
        <taxon>metagenomes</taxon>
        <taxon>organismal metagenomes</taxon>
    </lineage>
</organism>
<dbReference type="EMBL" id="MT141466">
    <property type="protein sequence ID" value="QJA62273.1"/>
    <property type="molecule type" value="Genomic_DNA"/>
</dbReference>
<dbReference type="EMBL" id="MT144653">
    <property type="protein sequence ID" value="QJH96497.1"/>
    <property type="molecule type" value="Genomic_DNA"/>
</dbReference>
<sequence>MPVTKIKSSWKESSYEGDLSFLDESGNIIMIIESSTRGVIIPTGASLTVVDGISAGNTLDQAYDQGGAGAGKAVTVDSGAIALTNNAANDNGVLTITKNPSGAQAGDGIVITMGAQTTGDGISFANTGSGNDVTGTAGWNVTKAGVGTFDSLAVGQVTLAEDTLPAGTACYIGRDNTGDVTVNALTGKEVHVAINGVDVVDIGAGGLEVISGGLTVTAGGATITGNSTITGDLEVTGDLSVTGAMTWGATLTVDELILDSDGAAPAGTFAYLVSDNTGDLTANALTGKSIHLAINGNDEYNFSSTVFQLASGNNIQFLGDNGILDSAGNEVILVTAVGSAVNYLNVRNAVTGNPIILECLGTADKGFQFHNDQSEEILSLTPVASALYNINILSAASGGKPTVQTEGAVDIGIDFETSESEELLTLTPVATAIYEFNILNAATGNVPTLQTAGAVDIGMSFETSESEEMLELGAVATALYNIKITNAAVGGKPVIATSGAVDIGIDFETSEGEELLTLTPVASSLYEFNIINAAAGGVPTIQTAGAVDIGMSFETSEGEEMLVLENIATAVDYVNIKSGDGTTMPTISVAGDTAAIDLNLTAKGTGAIVLNNGTDPVILKFMGAQAGYTNEIQDVNGNEIIALKGVATAVCEVGISNAVAGSPAIISAQGEANSNLMLDTSGTGMITLALGGDEVLRFHDAAAMTFAAAADTAGHAIYMQTEDGGADGGAGTGRAGALMHISTGEGSDSATATAVGGAGGALSLITGDGGTGNTTGNGGVGGAIAITAGTGGDSGAGVGVGGTGGSITLTAGSGGGAGGGTAGAPGAIVIGAGVVKFKRQTIDMANSAVTLTLVPGTPTGTLLTGNILAVDANSGATEDLLLPPEADCDGLMLIINNTGGESIMIQDDAGGALLTLETANTAYLACDGTTWRGTVGVA</sequence>
<dbReference type="AlphaFoldDB" id="A0A6H1ZI89"/>
<reference evidence="1" key="1">
    <citation type="submission" date="2020-03" db="EMBL/GenBank/DDBJ databases">
        <title>The deep terrestrial virosphere.</title>
        <authorList>
            <person name="Holmfeldt K."/>
            <person name="Nilsson E."/>
            <person name="Simone D."/>
            <person name="Lopez-Fernandez M."/>
            <person name="Wu X."/>
            <person name="de Brujin I."/>
            <person name="Lundin D."/>
            <person name="Andersson A."/>
            <person name="Bertilsson S."/>
            <person name="Dopson M."/>
        </authorList>
    </citation>
    <scope>NUCLEOTIDE SEQUENCE</scope>
    <source>
        <strain evidence="3">MM415A00250</strain>
        <strain evidence="2">MM415B00805</strain>
        <strain evidence="1">TM448A00708</strain>
        <strain evidence="4">TM448B00745</strain>
    </source>
</reference>
<protein>
    <submittedName>
        <fullName evidence="1">Uncharacterized protein</fullName>
    </submittedName>
</protein>
<evidence type="ECO:0000313" key="2">
    <source>
        <dbReference type="EMBL" id="QJA62273.1"/>
    </source>
</evidence>
<accession>A0A6H1ZI89</accession>
<dbReference type="EMBL" id="MT142519">
    <property type="protein sequence ID" value="QJA83835.1"/>
    <property type="molecule type" value="Genomic_DNA"/>
</dbReference>
<evidence type="ECO:0000313" key="4">
    <source>
        <dbReference type="EMBL" id="QJH96497.1"/>
    </source>
</evidence>